<feature type="coiled-coil region" evidence="1">
    <location>
        <begin position="374"/>
        <end position="403"/>
    </location>
</feature>
<reference evidence="3" key="1">
    <citation type="submission" date="2021-02" db="EMBL/GenBank/DDBJ databases">
        <title>Genome sequence Cadophora malorum strain M34.</title>
        <authorList>
            <person name="Stefanovic E."/>
            <person name="Vu D."/>
            <person name="Scully C."/>
            <person name="Dijksterhuis J."/>
            <person name="Roader J."/>
            <person name="Houbraken J."/>
        </authorList>
    </citation>
    <scope>NUCLEOTIDE SEQUENCE</scope>
    <source>
        <strain evidence="3">M34</strain>
    </source>
</reference>
<feature type="compositionally biased region" description="Polar residues" evidence="2">
    <location>
        <begin position="560"/>
        <end position="576"/>
    </location>
</feature>
<protein>
    <submittedName>
        <fullName evidence="3">Uncharacterized protein</fullName>
    </submittedName>
</protein>
<evidence type="ECO:0000313" key="4">
    <source>
        <dbReference type="Proteomes" id="UP000664132"/>
    </source>
</evidence>
<feature type="region of interest" description="Disordered" evidence="2">
    <location>
        <begin position="87"/>
        <end position="274"/>
    </location>
</feature>
<feature type="compositionally biased region" description="Basic residues" evidence="2">
    <location>
        <begin position="90"/>
        <end position="100"/>
    </location>
</feature>
<organism evidence="3 4">
    <name type="scientific">Cadophora malorum</name>
    <dbReference type="NCBI Taxonomy" id="108018"/>
    <lineage>
        <taxon>Eukaryota</taxon>
        <taxon>Fungi</taxon>
        <taxon>Dikarya</taxon>
        <taxon>Ascomycota</taxon>
        <taxon>Pezizomycotina</taxon>
        <taxon>Leotiomycetes</taxon>
        <taxon>Helotiales</taxon>
        <taxon>Ploettnerulaceae</taxon>
        <taxon>Cadophora</taxon>
    </lineage>
</organism>
<name>A0A8H7WG26_9HELO</name>
<evidence type="ECO:0000256" key="1">
    <source>
        <dbReference type="SAM" id="Coils"/>
    </source>
</evidence>
<keyword evidence="1" id="KW-0175">Coiled coil</keyword>
<feature type="region of interest" description="Disordered" evidence="2">
    <location>
        <begin position="428"/>
        <end position="463"/>
    </location>
</feature>
<feature type="compositionally biased region" description="Basic and acidic residues" evidence="2">
    <location>
        <begin position="124"/>
        <end position="161"/>
    </location>
</feature>
<evidence type="ECO:0000256" key="2">
    <source>
        <dbReference type="SAM" id="MobiDB-lite"/>
    </source>
</evidence>
<keyword evidence="4" id="KW-1185">Reference proteome</keyword>
<dbReference type="Proteomes" id="UP000664132">
    <property type="component" value="Unassembled WGS sequence"/>
</dbReference>
<comment type="caution">
    <text evidence="3">The sequence shown here is derived from an EMBL/GenBank/DDBJ whole genome shotgun (WGS) entry which is preliminary data.</text>
</comment>
<feature type="compositionally biased region" description="Low complexity" evidence="2">
    <location>
        <begin position="101"/>
        <end position="122"/>
    </location>
</feature>
<dbReference type="EMBL" id="JAFJYH010000023">
    <property type="protein sequence ID" value="KAG4424256.1"/>
    <property type="molecule type" value="Genomic_DNA"/>
</dbReference>
<feature type="compositionally biased region" description="Basic residues" evidence="2">
    <location>
        <begin position="162"/>
        <end position="173"/>
    </location>
</feature>
<feature type="compositionally biased region" description="Basic and acidic residues" evidence="2">
    <location>
        <begin position="242"/>
        <end position="271"/>
    </location>
</feature>
<sequence>MLPHDKTDGKRTPGFFISTSNMTYLNVKGKDWKSSRWGNGNASSGWKNRMEYGVTASKGVTKLSLIMNTSVILPPISWTLPVFGEDAPKKKEHSRSKSSRRSSSSGSHSGSRSNASRSSHSSRGSRESGRSRREEAPERPPPRIKEKEPGPKVRQIEERDHRQRHSRERRKRRPNVDPGFIDSFDPIRKGFDSQPFNSTSRRGKHGRERKEVQHPKSARYEIPTSSEEPISDCCFKAPPTRMSEDHSTSDEEARGRQKFRRDDRRRNDAAKRTPWLAKRSTTEDTAISQEIIHNIIIRAVYAGKISFSVLEDTNLTIASITEFFKKYNGDLMLQWKQDLEVQKSSDNDSIPAQHPQDIASQPFSVLQVAFGWARSKLRADINKTSTEMKREEAMAQIKRARELYLLKKAEGLTNPKEIMASVRDTLKEESPTPAQELKESQTNIGLTECAQRHAPTEEGKRAEVQYEREYLDGIYCRPMPHQGDTSSKSLGTQSWPLTFRKRGEPVDAIASLSPPLELPFQEHSRRRDSAIVLSYLDSTKQDSRRYHKGTAAIRDKRKQSSTLSDKSTHLSETLAKTSIAYAGSSQHRSKSPEKKQRGTRGVARPIYK</sequence>
<evidence type="ECO:0000313" key="3">
    <source>
        <dbReference type="EMBL" id="KAG4424256.1"/>
    </source>
</evidence>
<feature type="region of interest" description="Disordered" evidence="2">
    <location>
        <begin position="543"/>
        <end position="608"/>
    </location>
</feature>
<proteinExistence type="predicted"/>
<dbReference type="AlphaFoldDB" id="A0A8H7WG26"/>
<accession>A0A8H7WG26</accession>
<feature type="compositionally biased region" description="Basic and acidic residues" evidence="2">
    <location>
        <begin position="450"/>
        <end position="463"/>
    </location>
</feature>
<gene>
    <name evidence="3" type="ORF">IFR04_002660</name>
</gene>
<dbReference type="OrthoDB" id="3563877at2759"/>